<keyword evidence="9" id="KW-1185">Reference proteome</keyword>
<sequence length="311" mass="34260">MLLISCYILCRFLHFTSLMSLAGAGIYTTLLAPERLRASLIQSLLPLIMLTCWLTLVTALLLLLLTCGLMGDGWADTLKGDIWLAVWQTRFGRVWQWQLIFATAGCLALALRGQRRQKVLLLCALAQLGGMSFTGHALMLDGWQGALQRINQLVHLLAATFWAGGLLPLVLLMRAARDITLRDDAVRTMMRFSRYGHIAVGLVLISGMLNALLLLGWPVASFTLYSQLLAVKIVLVAIMIAMALFNRYWLVPGFQRGGERVRHKFITVSIVEIFLAAAVLLIVSGFATLEPGPADSRTGAIIDLSKMSHIV</sequence>
<feature type="transmembrane region" description="Helical" evidence="6">
    <location>
        <begin position="224"/>
        <end position="245"/>
    </location>
</feature>
<gene>
    <name evidence="8" type="primary">copD</name>
    <name evidence="8" type="ORF">EPIR_2123</name>
</gene>
<keyword evidence="4 6" id="KW-1133">Transmembrane helix</keyword>
<dbReference type="InterPro" id="IPR047689">
    <property type="entry name" value="CopD"/>
</dbReference>
<evidence type="ECO:0000256" key="2">
    <source>
        <dbReference type="ARBA" id="ARBA00022475"/>
    </source>
</evidence>
<dbReference type="PANTHER" id="PTHR34820">
    <property type="entry name" value="INNER MEMBRANE PROTEIN YEBZ"/>
    <property type="match status" value="1"/>
</dbReference>
<feature type="transmembrane region" description="Helical" evidence="6">
    <location>
        <begin position="94"/>
        <end position="112"/>
    </location>
</feature>
<keyword evidence="2 6" id="KW-1003">Cell membrane</keyword>
<dbReference type="InterPro" id="IPR032694">
    <property type="entry name" value="CopC/D"/>
</dbReference>
<reference evidence="8 9" key="1">
    <citation type="journal article" date="2013" name="Syst. Appl. Microbiol.">
        <title>Phylogenetic position and virulence apparatus of the pear flower necrosis pathogen Erwinia piriflorinigrans CFBP 5888T as assessed by comparative genomics.</title>
        <authorList>
            <person name="Smits T.H."/>
            <person name="Rezzonico F."/>
            <person name="Lopez M.M."/>
            <person name="Blom J."/>
            <person name="Goesmann A."/>
            <person name="Frey J.E."/>
            <person name="Duffy B."/>
        </authorList>
    </citation>
    <scope>NUCLEOTIDE SEQUENCE [LARGE SCALE GENOMIC DNA]</scope>
    <source>
        <strain evidence="9">CFBP5888</strain>
    </source>
</reference>
<keyword evidence="6" id="KW-0186">Copper</keyword>
<dbReference type="InterPro" id="IPR008457">
    <property type="entry name" value="Cu-R_CopD_dom"/>
</dbReference>
<keyword evidence="5 6" id="KW-0472">Membrane</keyword>
<dbReference type="STRING" id="1161919.EPIR_2123"/>
<dbReference type="GO" id="GO:0006825">
    <property type="term" value="P:copper ion transport"/>
    <property type="evidence" value="ECO:0007669"/>
    <property type="project" value="InterPro"/>
</dbReference>
<feature type="domain" description="Copper resistance protein D" evidence="7">
    <location>
        <begin position="187"/>
        <end position="284"/>
    </location>
</feature>
<keyword evidence="6" id="KW-0997">Cell inner membrane</keyword>
<evidence type="ECO:0000256" key="5">
    <source>
        <dbReference type="ARBA" id="ARBA00023136"/>
    </source>
</evidence>
<evidence type="ECO:0000256" key="1">
    <source>
        <dbReference type="ARBA" id="ARBA00004651"/>
    </source>
</evidence>
<feature type="transmembrane region" description="Helical" evidence="6">
    <location>
        <begin position="265"/>
        <end position="287"/>
    </location>
</feature>
<comment type="caution">
    <text evidence="8">The sequence shown here is derived from an EMBL/GenBank/DDBJ whole genome shotgun (WGS) entry which is preliminary data.</text>
</comment>
<feature type="transmembrane region" description="Helical" evidence="6">
    <location>
        <begin position="44"/>
        <end position="71"/>
    </location>
</feature>
<dbReference type="RefSeq" id="WP_023655277.1">
    <property type="nucleotide sequence ID" value="NZ_CAHS01000015.1"/>
</dbReference>
<comment type="subcellular location">
    <subcellularLocation>
        <location evidence="6">Cell inner membrane</location>
        <topology evidence="6">Multi-pass membrane protein</topology>
    </subcellularLocation>
    <subcellularLocation>
        <location evidence="1">Cell membrane</location>
        <topology evidence="1">Multi-pass membrane protein</topology>
    </subcellularLocation>
</comment>
<dbReference type="GO" id="GO:0046688">
    <property type="term" value="P:response to copper ion"/>
    <property type="evidence" value="ECO:0007669"/>
    <property type="project" value="UniProtKB-UniRule"/>
</dbReference>
<dbReference type="EMBL" id="CAHS01000015">
    <property type="protein sequence ID" value="CCG87488.1"/>
    <property type="molecule type" value="Genomic_DNA"/>
</dbReference>
<dbReference type="OrthoDB" id="7032707at2"/>
<evidence type="ECO:0000259" key="7">
    <source>
        <dbReference type="Pfam" id="PF05425"/>
    </source>
</evidence>
<comment type="similarity">
    <text evidence="6">Belongs to the CopD family.</text>
</comment>
<accession>V5Z971</accession>
<evidence type="ECO:0000256" key="4">
    <source>
        <dbReference type="ARBA" id="ARBA00022989"/>
    </source>
</evidence>
<comment type="function">
    <text evidence="6">Involved in copper resistance.</text>
</comment>
<protein>
    <recommendedName>
        <fullName evidence="6">Copper resistance protein D</fullName>
    </recommendedName>
</protein>
<evidence type="ECO:0000256" key="3">
    <source>
        <dbReference type="ARBA" id="ARBA00022692"/>
    </source>
</evidence>
<dbReference type="AlphaFoldDB" id="V5Z971"/>
<organism evidence="8 9">
    <name type="scientific">Erwinia piriflorinigrans CFBP 5888</name>
    <dbReference type="NCBI Taxonomy" id="1161919"/>
    <lineage>
        <taxon>Bacteria</taxon>
        <taxon>Pseudomonadati</taxon>
        <taxon>Pseudomonadota</taxon>
        <taxon>Gammaproteobacteria</taxon>
        <taxon>Enterobacterales</taxon>
        <taxon>Erwiniaceae</taxon>
        <taxon>Erwinia</taxon>
    </lineage>
</organism>
<name>V5Z971_9GAMM</name>
<feature type="transmembrane region" description="Helical" evidence="6">
    <location>
        <begin position="119"/>
        <end position="140"/>
    </location>
</feature>
<dbReference type="Pfam" id="PF05425">
    <property type="entry name" value="CopD"/>
    <property type="match status" value="1"/>
</dbReference>
<feature type="transmembrane region" description="Helical" evidence="6">
    <location>
        <begin position="195"/>
        <end position="218"/>
    </location>
</feature>
<feature type="transmembrane region" description="Helical" evidence="6">
    <location>
        <begin position="152"/>
        <end position="174"/>
    </location>
</feature>
<evidence type="ECO:0000313" key="8">
    <source>
        <dbReference type="EMBL" id="CCG87488.1"/>
    </source>
</evidence>
<dbReference type="NCBIfam" id="NF033808">
    <property type="entry name" value="copper_CopD"/>
    <property type="match status" value="1"/>
</dbReference>
<keyword evidence="3 6" id="KW-0812">Transmembrane</keyword>
<dbReference type="GO" id="GO:0005886">
    <property type="term" value="C:plasma membrane"/>
    <property type="evidence" value="ECO:0007669"/>
    <property type="project" value="UniProtKB-SubCell"/>
</dbReference>
<evidence type="ECO:0000256" key="6">
    <source>
        <dbReference type="RuleBase" id="RU369037"/>
    </source>
</evidence>
<dbReference type="PANTHER" id="PTHR34820:SF4">
    <property type="entry name" value="INNER MEMBRANE PROTEIN YEBZ"/>
    <property type="match status" value="1"/>
</dbReference>
<feature type="transmembrane region" description="Helical" evidence="6">
    <location>
        <begin position="12"/>
        <end position="32"/>
    </location>
</feature>
<dbReference type="Proteomes" id="UP000018217">
    <property type="component" value="Unassembled WGS sequence"/>
</dbReference>
<proteinExistence type="inferred from homology"/>
<evidence type="ECO:0000313" key="9">
    <source>
        <dbReference type="Proteomes" id="UP000018217"/>
    </source>
</evidence>